<accession>A0AAJ5D148</accession>
<protein>
    <submittedName>
        <fullName evidence="1">Uncharacterized protein</fullName>
    </submittedName>
</protein>
<organism evidence="1 2">
    <name type="scientific">Pandoraea pulmonicola</name>
    <dbReference type="NCBI Taxonomy" id="93221"/>
    <lineage>
        <taxon>Bacteria</taxon>
        <taxon>Pseudomonadati</taxon>
        <taxon>Pseudomonadota</taxon>
        <taxon>Betaproteobacteria</taxon>
        <taxon>Burkholderiales</taxon>
        <taxon>Burkholderiaceae</taxon>
        <taxon>Pandoraea</taxon>
    </lineage>
</organism>
<dbReference type="Proteomes" id="UP000254589">
    <property type="component" value="Unassembled WGS sequence"/>
</dbReference>
<proteinExistence type="predicted"/>
<sequence length="39" mass="4145">MMPSRRAATAAALELVRSPEMSHAIVMSKPLPSHVSGAR</sequence>
<gene>
    <name evidence="1" type="ORF">NCTC13159_02787</name>
</gene>
<evidence type="ECO:0000313" key="1">
    <source>
        <dbReference type="EMBL" id="SUA91294.1"/>
    </source>
</evidence>
<reference evidence="1 2" key="1">
    <citation type="submission" date="2018-06" db="EMBL/GenBank/DDBJ databases">
        <authorList>
            <consortium name="Pathogen Informatics"/>
            <person name="Doyle S."/>
        </authorList>
    </citation>
    <scope>NUCLEOTIDE SEQUENCE [LARGE SCALE GENOMIC DNA]</scope>
    <source>
        <strain evidence="1 2">NCTC13159</strain>
    </source>
</reference>
<dbReference type="EMBL" id="UGSJ01000001">
    <property type="protein sequence ID" value="SUA91294.1"/>
    <property type="molecule type" value="Genomic_DNA"/>
</dbReference>
<evidence type="ECO:0000313" key="2">
    <source>
        <dbReference type="Proteomes" id="UP000254589"/>
    </source>
</evidence>
<dbReference type="AlphaFoldDB" id="A0AAJ5D148"/>
<comment type="caution">
    <text evidence="1">The sequence shown here is derived from an EMBL/GenBank/DDBJ whole genome shotgun (WGS) entry which is preliminary data.</text>
</comment>
<name>A0AAJ5D148_PANPU</name>